<keyword evidence="3" id="KW-0560">Oxidoreductase</keyword>
<dbReference type="SUPFAM" id="SSF54593">
    <property type="entry name" value="Glyoxalase/Bleomycin resistance protein/Dihydroxybiphenyl dioxygenase"/>
    <property type="match status" value="1"/>
</dbReference>
<evidence type="ECO:0000313" key="10">
    <source>
        <dbReference type="Proteomes" id="UP000069205"/>
    </source>
</evidence>
<dbReference type="PATRIC" id="fig|42253.5.peg.4351"/>
<sequence length="198" mass="22042">MDLAAQLDQLIEKMVADYLAQNKAASVLKDMLDAAGVGFWPVVDHLTLRTSDIDRRAKQFTDLGYAYSETLHFDDWYAKVYRKTGYPALFVDQAYPDDRGKTSIIPGWVITFGDQAFHHIAVRVEDIERAIATLKAKGIVFTGSIVGERGGPLRQIFSAPELRDGQAYSVLELAERHRGYQGFSPPQADSLMKSSAGR</sequence>
<evidence type="ECO:0000256" key="1">
    <source>
        <dbReference type="ARBA" id="ARBA00001954"/>
    </source>
</evidence>
<dbReference type="KEGG" id="nmv:NITMOv2_4410"/>
<comment type="cofactor">
    <cofactor evidence="1">
        <name>Fe(2+)</name>
        <dbReference type="ChEBI" id="CHEBI:29033"/>
    </cofactor>
</comment>
<dbReference type="InterPro" id="IPR029068">
    <property type="entry name" value="Glyas_Bleomycin-R_OHBP_Dase"/>
</dbReference>
<reference evidence="9 10" key="1">
    <citation type="journal article" date="2015" name="Proc. Natl. Acad. Sci. U.S.A.">
        <title>Expanded metabolic versatility of ubiquitous nitrite-oxidizing bacteria from the genus Nitrospira.</title>
        <authorList>
            <person name="Koch H."/>
            <person name="Lucker S."/>
            <person name="Albertsen M."/>
            <person name="Kitzinger K."/>
            <person name="Herbold C."/>
            <person name="Spieck E."/>
            <person name="Nielsen P.H."/>
            <person name="Wagner M."/>
            <person name="Daims H."/>
        </authorList>
    </citation>
    <scope>NUCLEOTIDE SEQUENCE [LARGE SCALE GENOMIC DNA]</scope>
    <source>
        <strain evidence="9 10">NSP M-1</strain>
    </source>
</reference>
<dbReference type="AlphaFoldDB" id="A0A0K2GIL1"/>
<dbReference type="RefSeq" id="WP_053381586.1">
    <property type="nucleotide sequence ID" value="NZ_CP011801.1"/>
</dbReference>
<dbReference type="Pfam" id="PF13669">
    <property type="entry name" value="Glyoxalase_4"/>
    <property type="match status" value="1"/>
</dbReference>
<proteinExistence type="inferred from homology"/>
<dbReference type="Proteomes" id="UP000069205">
    <property type="component" value="Chromosome"/>
</dbReference>
<organism evidence="9 10">
    <name type="scientific">Nitrospira moscoviensis</name>
    <dbReference type="NCBI Taxonomy" id="42253"/>
    <lineage>
        <taxon>Bacteria</taxon>
        <taxon>Pseudomonadati</taxon>
        <taxon>Nitrospirota</taxon>
        <taxon>Nitrospiria</taxon>
        <taxon>Nitrospirales</taxon>
        <taxon>Nitrospiraceae</taxon>
        <taxon>Nitrospira</taxon>
    </lineage>
</organism>
<gene>
    <name evidence="9" type="ORF">NITMOv2_4410</name>
</gene>
<feature type="domain" description="VOC" evidence="8">
    <location>
        <begin position="42"/>
        <end position="173"/>
    </location>
</feature>
<dbReference type="STRING" id="42253.NITMOv2_4410"/>
<evidence type="ECO:0000259" key="8">
    <source>
        <dbReference type="PROSITE" id="PS51819"/>
    </source>
</evidence>
<evidence type="ECO:0000256" key="2">
    <source>
        <dbReference type="ARBA" id="ARBA00022964"/>
    </source>
</evidence>
<dbReference type="PROSITE" id="PS51819">
    <property type="entry name" value="VOC"/>
    <property type="match status" value="1"/>
</dbReference>
<dbReference type="InterPro" id="IPR009770">
    <property type="entry name" value="HGLS"/>
</dbReference>
<evidence type="ECO:0000256" key="5">
    <source>
        <dbReference type="ARBA" id="ARBA00035013"/>
    </source>
</evidence>
<dbReference type="Gene3D" id="3.10.180.10">
    <property type="entry name" value="2,3-Dihydroxybiphenyl 1,2-Dioxygenase, domain 1"/>
    <property type="match status" value="1"/>
</dbReference>
<dbReference type="OrthoDB" id="9788468at2"/>
<keyword evidence="10" id="KW-1185">Reference proteome</keyword>
<dbReference type="GO" id="GO:0051213">
    <property type="term" value="F:dioxygenase activity"/>
    <property type="evidence" value="ECO:0007669"/>
    <property type="project" value="UniProtKB-KW"/>
</dbReference>
<evidence type="ECO:0000256" key="4">
    <source>
        <dbReference type="ARBA" id="ARBA00023004"/>
    </source>
</evidence>
<evidence type="ECO:0000256" key="6">
    <source>
        <dbReference type="ARBA" id="ARBA00035023"/>
    </source>
</evidence>
<dbReference type="EMBL" id="CP011801">
    <property type="protein sequence ID" value="ALA60785.1"/>
    <property type="molecule type" value="Genomic_DNA"/>
</dbReference>
<comment type="similarity">
    <text evidence="5">Belongs to the 2-oxoadipate dioxygenase/decarboxylase family.</text>
</comment>
<dbReference type="InterPro" id="IPR037523">
    <property type="entry name" value="VOC_core"/>
</dbReference>
<name>A0A0K2GIL1_NITMO</name>
<evidence type="ECO:0000256" key="7">
    <source>
        <dbReference type="ARBA" id="ARBA00035045"/>
    </source>
</evidence>
<protein>
    <recommendedName>
        <fullName evidence="6">2-oxoadipate dioxygenase/decarboxylase</fullName>
        <ecNumber evidence="6">1.13.11.93</ecNumber>
    </recommendedName>
    <alternativeName>
        <fullName evidence="7">2-hydroxyglutarate synthase</fullName>
    </alternativeName>
</protein>
<dbReference type="EC" id="1.13.11.93" evidence="6"/>
<keyword evidence="4" id="KW-0408">Iron</keyword>
<evidence type="ECO:0000313" key="9">
    <source>
        <dbReference type="EMBL" id="ALA60785.1"/>
    </source>
</evidence>
<evidence type="ECO:0000256" key="3">
    <source>
        <dbReference type="ARBA" id="ARBA00023002"/>
    </source>
</evidence>
<keyword evidence="2" id="KW-0223">Dioxygenase</keyword>
<dbReference type="SMART" id="SM01150">
    <property type="entry name" value="DUF1338"/>
    <property type="match status" value="1"/>
</dbReference>
<accession>A0A0K2GIL1</accession>